<proteinExistence type="predicted"/>
<dbReference type="EMBL" id="CP046884">
    <property type="protein sequence ID" value="QNQ91501.1"/>
    <property type="molecule type" value="Genomic_DNA"/>
</dbReference>
<dbReference type="Pfam" id="PF01381">
    <property type="entry name" value="HTH_3"/>
    <property type="match status" value="1"/>
</dbReference>
<protein>
    <submittedName>
        <fullName evidence="3">Helix-turn-helix domain-containing protein</fullName>
    </submittedName>
</protein>
<organism evidence="3 4">
    <name type="scientific">Corynebacterium poyangense</name>
    <dbReference type="NCBI Taxonomy" id="2684405"/>
    <lineage>
        <taxon>Bacteria</taxon>
        <taxon>Bacillati</taxon>
        <taxon>Actinomycetota</taxon>
        <taxon>Actinomycetes</taxon>
        <taxon>Mycobacteriales</taxon>
        <taxon>Corynebacteriaceae</taxon>
        <taxon>Corynebacterium</taxon>
    </lineage>
</organism>
<feature type="region of interest" description="Disordered" evidence="1">
    <location>
        <begin position="75"/>
        <end position="102"/>
    </location>
</feature>
<dbReference type="GO" id="GO:0003677">
    <property type="term" value="F:DNA binding"/>
    <property type="evidence" value="ECO:0007669"/>
    <property type="project" value="InterPro"/>
</dbReference>
<dbReference type="SMART" id="SM00530">
    <property type="entry name" value="HTH_XRE"/>
    <property type="match status" value="1"/>
</dbReference>
<dbReference type="Proteomes" id="UP000516320">
    <property type="component" value="Chromosome"/>
</dbReference>
<keyword evidence="4" id="KW-1185">Reference proteome</keyword>
<dbReference type="AlphaFoldDB" id="A0A7H0SSH6"/>
<dbReference type="CDD" id="cd00093">
    <property type="entry name" value="HTH_XRE"/>
    <property type="match status" value="1"/>
</dbReference>
<feature type="compositionally biased region" description="Basic and acidic residues" evidence="1">
    <location>
        <begin position="92"/>
        <end position="102"/>
    </location>
</feature>
<dbReference type="SUPFAM" id="SSF47413">
    <property type="entry name" value="lambda repressor-like DNA-binding domains"/>
    <property type="match status" value="1"/>
</dbReference>
<dbReference type="PROSITE" id="PS50943">
    <property type="entry name" value="HTH_CROC1"/>
    <property type="match status" value="1"/>
</dbReference>
<accession>A0A7H0SSH6</accession>
<sequence length="102" mass="10882">MTNAIQIAGLIPKFELSDRMRKAREVAGLTQDELSERSGVGRATIARIEYGKGTPRRASLIALAFATGVDLHWLETGETPAGNSPDGGSECAIRDSNPEPTD</sequence>
<gene>
    <name evidence="3" type="ORF">GP475_09605</name>
</gene>
<evidence type="ECO:0000313" key="4">
    <source>
        <dbReference type="Proteomes" id="UP000516320"/>
    </source>
</evidence>
<feature type="domain" description="HTH cro/C1-type" evidence="2">
    <location>
        <begin position="20"/>
        <end position="74"/>
    </location>
</feature>
<evidence type="ECO:0000259" key="2">
    <source>
        <dbReference type="PROSITE" id="PS50943"/>
    </source>
</evidence>
<reference evidence="3 4" key="1">
    <citation type="submission" date="2019-12" db="EMBL/GenBank/DDBJ databases">
        <title>Corynebacterium sp. nov., isolated from feces of the Anser Albifrons in China.</title>
        <authorList>
            <person name="Liu Q."/>
        </authorList>
    </citation>
    <scope>NUCLEOTIDE SEQUENCE [LARGE SCALE GENOMIC DNA]</scope>
    <source>
        <strain evidence="3 4">4H37-19</strain>
    </source>
</reference>
<dbReference type="InterPro" id="IPR001387">
    <property type="entry name" value="Cro/C1-type_HTH"/>
</dbReference>
<evidence type="ECO:0000313" key="3">
    <source>
        <dbReference type="EMBL" id="QNQ91501.1"/>
    </source>
</evidence>
<dbReference type="InterPro" id="IPR010982">
    <property type="entry name" value="Lambda_DNA-bd_dom_sf"/>
</dbReference>
<evidence type="ECO:0000256" key="1">
    <source>
        <dbReference type="SAM" id="MobiDB-lite"/>
    </source>
</evidence>
<dbReference type="KEGG" id="cpoy:GP475_09605"/>
<name>A0A7H0SSH6_9CORY</name>
<dbReference type="Gene3D" id="1.10.260.40">
    <property type="entry name" value="lambda repressor-like DNA-binding domains"/>
    <property type="match status" value="1"/>
</dbReference>